<feature type="region of interest" description="Disordered" evidence="1">
    <location>
        <begin position="1"/>
        <end position="37"/>
    </location>
</feature>
<comment type="caution">
    <text evidence="2">The sequence shown here is derived from an EMBL/GenBank/DDBJ whole genome shotgun (WGS) entry which is preliminary data.</text>
</comment>
<feature type="compositionally biased region" description="Basic residues" evidence="1">
    <location>
        <begin position="1"/>
        <end position="14"/>
    </location>
</feature>
<protein>
    <submittedName>
        <fullName evidence="2">Uncharacterized protein</fullName>
    </submittedName>
</protein>
<organism evidence="2">
    <name type="scientific">Tanacetum cinerariifolium</name>
    <name type="common">Dalmatian daisy</name>
    <name type="synonym">Chrysanthemum cinerariifolium</name>
    <dbReference type="NCBI Taxonomy" id="118510"/>
    <lineage>
        <taxon>Eukaryota</taxon>
        <taxon>Viridiplantae</taxon>
        <taxon>Streptophyta</taxon>
        <taxon>Embryophyta</taxon>
        <taxon>Tracheophyta</taxon>
        <taxon>Spermatophyta</taxon>
        <taxon>Magnoliopsida</taxon>
        <taxon>eudicotyledons</taxon>
        <taxon>Gunneridae</taxon>
        <taxon>Pentapetalae</taxon>
        <taxon>asterids</taxon>
        <taxon>campanulids</taxon>
        <taxon>Asterales</taxon>
        <taxon>Asteraceae</taxon>
        <taxon>Asteroideae</taxon>
        <taxon>Anthemideae</taxon>
        <taxon>Anthemidinae</taxon>
        <taxon>Tanacetum</taxon>
    </lineage>
</organism>
<gene>
    <name evidence="2" type="ORF">Tci_924852</name>
</gene>
<accession>A0A699X1D2</accession>
<dbReference type="EMBL" id="BKCJ011787579">
    <property type="protein sequence ID" value="GFD52883.1"/>
    <property type="molecule type" value="Genomic_DNA"/>
</dbReference>
<evidence type="ECO:0000313" key="2">
    <source>
        <dbReference type="EMBL" id="GFD52883.1"/>
    </source>
</evidence>
<feature type="non-terminal residue" evidence="2">
    <location>
        <position position="1"/>
    </location>
</feature>
<evidence type="ECO:0000256" key="1">
    <source>
        <dbReference type="SAM" id="MobiDB-lite"/>
    </source>
</evidence>
<proteinExistence type="predicted"/>
<sequence>RRAAERRSGRHSRGRLGAGTNQFSGRLPHRRARSRAAIPCHSHPRIGHAAACRRPAGAGARLPQRVGHRPGFGAANGRRNPEQNLVRHSLHGGFQHPHRAAGAG</sequence>
<dbReference type="AlphaFoldDB" id="A0A699X1D2"/>
<feature type="region of interest" description="Disordered" evidence="1">
    <location>
        <begin position="53"/>
        <end position="84"/>
    </location>
</feature>
<name>A0A699X1D2_TANCI</name>
<feature type="non-terminal residue" evidence="2">
    <location>
        <position position="104"/>
    </location>
</feature>
<reference evidence="2" key="1">
    <citation type="journal article" date="2019" name="Sci. Rep.">
        <title>Draft genome of Tanacetum cinerariifolium, the natural source of mosquito coil.</title>
        <authorList>
            <person name="Yamashiro T."/>
            <person name="Shiraishi A."/>
            <person name="Satake H."/>
            <person name="Nakayama K."/>
        </authorList>
    </citation>
    <scope>NUCLEOTIDE SEQUENCE</scope>
</reference>